<organism evidence="8">
    <name type="scientific">marine metagenome</name>
    <dbReference type="NCBI Taxonomy" id="408172"/>
    <lineage>
        <taxon>unclassified sequences</taxon>
        <taxon>metagenomes</taxon>
        <taxon>ecological metagenomes</taxon>
    </lineage>
</organism>
<feature type="transmembrane region" description="Helical" evidence="7">
    <location>
        <begin position="53"/>
        <end position="73"/>
    </location>
</feature>
<evidence type="ECO:0000256" key="4">
    <source>
        <dbReference type="ARBA" id="ARBA00022692"/>
    </source>
</evidence>
<accession>A0A382BB52</accession>
<proteinExistence type="inferred from homology"/>
<evidence type="ECO:0000256" key="2">
    <source>
        <dbReference type="ARBA" id="ARBA00008929"/>
    </source>
</evidence>
<protein>
    <recommendedName>
        <fullName evidence="9">Polysulfide reductase NrfD</fullName>
    </recommendedName>
</protein>
<dbReference type="InterPro" id="IPR005614">
    <property type="entry name" value="NrfD-like"/>
</dbReference>
<gene>
    <name evidence="8" type="ORF">METZ01_LOCUS163924</name>
</gene>
<evidence type="ECO:0000313" key="8">
    <source>
        <dbReference type="EMBL" id="SVB11070.1"/>
    </source>
</evidence>
<feature type="transmembrane region" description="Helical" evidence="7">
    <location>
        <begin position="218"/>
        <end position="236"/>
    </location>
</feature>
<keyword evidence="3" id="KW-1003">Cell membrane</keyword>
<dbReference type="PANTHER" id="PTHR34856">
    <property type="entry name" value="PROTEIN NRFD"/>
    <property type="match status" value="1"/>
</dbReference>
<dbReference type="AlphaFoldDB" id="A0A382BB52"/>
<dbReference type="Gene3D" id="1.20.1630.10">
    <property type="entry name" value="Formate dehydrogenase/DMSO reductase domain"/>
    <property type="match status" value="1"/>
</dbReference>
<dbReference type="GO" id="GO:0005886">
    <property type="term" value="C:plasma membrane"/>
    <property type="evidence" value="ECO:0007669"/>
    <property type="project" value="UniProtKB-SubCell"/>
</dbReference>
<dbReference type="EMBL" id="UINC01029030">
    <property type="protein sequence ID" value="SVB11070.1"/>
    <property type="molecule type" value="Genomic_DNA"/>
</dbReference>
<comment type="subcellular location">
    <subcellularLocation>
        <location evidence="1">Cell membrane</location>
        <topology evidence="1">Multi-pass membrane protein</topology>
    </subcellularLocation>
</comment>
<evidence type="ECO:0008006" key="9">
    <source>
        <dbReference type="Google" id="ProtNLM"/>
    </source>
</evidence>
<feature type="transmembrane region" description="Helical" evidence="7">
    <location>
        <begin position="20"/>
        <end position="41"/>
    </location>
</feature>
<dbReference type="PANTHER" id="PTHR34856:SF2">
    <property type="entry name" value="PROTEIN NRFD"/>
    <property type="match status" value="1"/>
</dbReference>
<feature type="transmembrane region" description="Helical" evidence="7">
    <location>
        <begin position="158"/>
        <end position="182"/>
    </location>
</feature>
<keyword evidence="6 7" id="KW-0472">Membrane</keyword>
<dbReference type="Pfam" id="PF03916">
    <property type="entry name" value="NrfD"/>
    <property type="match status" value="1"/>
</dbReference>
<comment type="similarity">
    <text evidence="2">Belongs to the NrfD family.</text>
</comment>
<keyword evidence="5 7" id="KW-1133">Transmembrane helix</keyword>
<evidence type="ECO:0000256" key="3">
    <source>
        <dbReference type="ARBA" id="ARBA00022475"/>
    </source>
</evidence>
<sequence>MESIILMNSKWGNDMFVPMYLFFGGLGGGLFVIAVVADLLGIKFKQFEKFSRITAYLVLPVLALAGAFIAFHLGKPERGIFFPFFFKNYDSWLVVGGWSVGLAVPVVTAYAALWYYKVDQNIRRILGTIGLPLLGFVSFYTGLLLSGAKFVPLWSEQYLPYLFLNSGVLTGLAGSGLVFVLYQTYESSKSSGQSPAGPVGLATGNVSVHSDKLDDSSGMLRIIGYAIIFFVLVELFELQRFMHHLGSDPVKIDNSGQFIAPNGSVMAYEYVTQGVLAPWFWWGIIGIGLTLPLFLSFVEMLFEKLIKPYADWVSGVKFASILVGGVILRFVIVWGGELKAPLNIPPALFQIPVSG</sequence>
<feature type="transmembrane region" description="Helical" evidence="7">
    <location>
        <begin position="314"/>
        <end position="336"/>
    </location>
</feature>
<name>A0A382BB52_9ZZZZ</name>
<evidence type="ECO:0000256" key="1">
    <source>
        <dbReference type="ARBA" id="ARBA00004651"/>
    </source>
</evidence>
<feature type="transmembrane region" description="Helical" evidence="7">
    <location>
        <begin position="125"/>
        <end position="146"/>
    </location>
</feature>
<dbReference type="InterPro" id="IPR052049">
    <property type="entry name" value="Electron_transfer_protein"/>
</dbReference>
<evidence type="ECO:0000256" key="7">
    <source>
        <dbReference type="SAM" id="Phobius"/>
    </source>
</evidence>
<keyword evidence="4 7" id="KW-0812">Transmembrane</keyword>
<feature type="transmembrane region" description="Helical" evidence="7">
    <location>
        <begin position="279"/>
        <end position="302"/>
    </location>
</feature>
<feature type="transmembrane region" description="Helical" evidence="7">
    <location>
        <begin position="93"/>
        <end position="113"/>
    </location>
</feature>
<evidence type="ECO:0000256" key="6">
    <source>
        <dbReference type="ARBA" id="ARBA00023136"/>
    </source>
</evidence>
<reference evidence="8" key="1">
    <citation type="submission" date="2018-05" db="EMBL/GenBank/DDBJ databases">
        <authorList>
            <person name="Lanie J.A."/>
            <person name="Ng W.-L."/>
            <person name="Kazmierczak K.M."/>
            <person name="Andrzejewski T.M."/>
            <person name="Davidsen T.M."/>
            <person name="Wayne K.J."/>
            <person name="Tettelin H."/>
            <person name="Glass J.I."/>
            <person name="Rusch D."/>
            <person name="Podicherti R."/>
            <person name="Tsui H.-C.T."/>
            <person name="Winkler M.E."/>
        </authorList>
    </citation>
    <scope>NUCLEOTIDE SEQUENCE</scope>
</reference>
<evidence type="ECO:0000256" key="5">
    <source>
        <dbReference type="ARBA" id="ARBA00022989"/>
    </source>
</evidence>